<dbReference type="AlphaFoldDB" id="A0A1B0G0G5"/>
<proteinExistence type="predicted"/>
<organism evidence="1 2">
    <name type="scientific">Glossina morsitans morsitans</name>
    <name type="common">Savannah tsetse fly</name>
    <dbReference type="NCBI Taxonomy" id="37546"/>
    <lineage>
        <taxon>Eukaryota</taxon>
        <taxon>Metazoa</taxon>
        <taxon>Ecdysozoa</taxon>
        <taxon>Arthropoda</taxon>
        <taxon>Hexapoda</taxon>
        <taxon>Insecta</taxon>
        <taxon>Pterygota</taxon>
        <taxon>Neoptera</taxon>
        <taxon>Endopterygota</taxon>
        <taxon>Diptera</taxon>
        <taxon>Brachycera</taxon>
        <taxon>Muscomorpha</taxon>
        <taxon>Hippoboscoidea</taxon>
        <taxon>Glossinidae</taxon>
        <taxon>Glossina</taxon>
    </lineage>
</organism>
<dbReference type="Proteomes" id="UP000092444">
    <property type="component" value="Unassembled WGS sequence"/>
</dbReference>
<keyword evidence="2" id="KW-1185">Reference proteome</keyword>
<reference evidence="1" key="1">
    <citation type="submission" date="2020-05" db="UniProtKB">
        <authorList>
            <consortium name="EnsemblMetazoa"/>
        </authorList>
    </citation>
    <scope>IDENTIFICATION</scope>
    <source>
        <strain evidence="1">Yale</strain>
    </source>
</reference>
<evidence type="ECO:0000313" key="2">
    <source>
        <dbReference type="Proteomes" id="UP000092444"/>
    </source>
</evidence>
<sequence length="193" mass="22154">MTEKKVSFANDVHRKLQNKIKTRAIAICRGEVDGFCYMRWFSDFKLSYDQLYQIAKDLRKYPTIVDVLKALDQHATTKWYMLREPLLIKEQLHVPKSGEKVCVTNIRFTYSCFPDLRVGGEDTRTIPTRSLMGALGVDIDEISRNVLMKSLTSHGSKIQESLIEETKTRLHASAAGKREVERNFADKIEIVAV</sequence>
<name>A0A1B0G0G5_GLOMM</name>
<evidence type="ECO:0000313" key="1">
    <source>
        <dbReference type="EnsemblMetazoa" id="GMOY006732-PA"/>
    </source>
</evidence>
<dbReference type="EMBL" id="CCAG010017735">
    <property type="status" value="NOT_ANNOTATED_CDS"/>
    <property type="molecule type" value="Genomic_DNA"/>
</dbReference>
<dbReference type="VEuPathDB" id="VectorBase:GMOY006732"/>
<dbReference type="EnsemblMetazoa" id="GMOY006732-RA">
    <property type="protein sequence ID" value="GMOY006732-PA"/>
    <property type="gene ID" value="GMOY006732"/>
</dbReference>
<accession>A0A1B0G0G5</accession>
<protein>
    <submittedName>
        <fullName evidence="1">Uncharacterized protein</fullName>
    </submittedName>
</protein>